<dbReference type="InterPro" id="IPR012842">
    <property type="entry name" value="T3SS_SctL/SctL2"/>
</dbReference>
<name>A0ABY9ET90_9PSED</name>
<accession>A0ABY9ET90</accession>
<proteinExistence type="inferred from homology"/>
<comment type="subcellular location">
    <subcellularLocation>
        <location evidence="1">Cytoplasm</location>
    </subcellularLocation>
</comment>
<keyword evidence="2" id="KW-0813">Transport</keyword>
<evidence type="ECO:0000256" key="1">
    <source>
        <dbReference type="ARBA" id="ARBA00004496"/>
    </source>
</evidence>
<evidence type="ECO:0000313" key="7">
    <source>
        <dbReference type="Proteomes" id="UP001239418"/>
    </source>
</evidence>
<keyword evidence="7" id="KW-1185">Reference proteome</keyword>
<dbReference type="Pfam" id="PF06188">
    <property type="entry name" value="HrpE"/>
    <property type="match status" value="1"/>
</dbReference>
<protein>
    <submittedName>
        <fullName evidence="6">Type III secretion system stator protein SctL</fullName>
    </submittedName>
</protein>
<gene>
    <name evidence="6" type="primary">sctL</name>
    <name evidence="6" type="ORF">PSH97_15005</name>
</gene>
<evidence type="ECO:0000256" key="2">
    <source>
        <dbReference type="ARBA" id="ARBA00022448"/>
    </source>
</evidence>
<keyword evidence="3" id="KW-0963">Cytoplasm</keyword>
<dbReference type="InterPro" id="IPR009335">
    <property type="entry name" value="T3SS_HrpE/ATPase_suE"/>
</dbReference>
<keyword evidence="4" id="KW-0653">Protein transport</keyword>
<evidence type="ECO:0000313" key="6">
    <source>
        <dbReference type="EMBL" id="WLG82453.1"/>
    </source>
</evidence>
<organism evidence="6 7">
    <name type="scientific">Pseudomonas cucumis</name>
    <dbReference type="NCBI Taxonomy" id="2954082"/>
    <lineage>
        <taxon>Bacteria</taxon>
        <taxon>Pseudomonadati</taxon>
        <taxon>Pseudomonadota</taxon>
        <taxon>Gammaproteobacteria</taxon>
        <taxon>Pseudomonadales</taxon>
        <taxon>Pseudomonadaceae</taxon>
        <taxon>Pseudomonas</taxon>
    </lineage>
</organism>
<dbReference type="NCBIfam" id="TIGR02499">
    <property type="entry name" value="HrpE_YscL_not"/>
    <property type="match status" value="1"/>
</dbReference>
<comment type="similarity">
    <text evidence="5">Belongs to the SctL stator family.</text>
</comment>
<dbReference type="RefSeq" id="WP_305445590.1">
    <property type="nucleotide sequence ID" value="NZ_CP117454.1"/>
</dbReference>
<evidence type="ECO:0000256" key="4">
    <source>
        <dbReference type="ARBA" id="ARBA00022927"/>
    </source>
</evidence>
<dbReference type="Proteomes" id="UP001239418">
    <property type="component" value="Chromosome"/>
</dbReference>
<evidence type="ECO:0000256" key="5">
    <source>
        <dbReference type="ARBA" id="ARBA00024335"/>
    </source>
</evidence>
<dbReference type="Gene3D" id="1.20.5.2950">
    <property type="match status" value="1"/>
</dbReference>
<evidence type="ECO:0000256" key="3">
    <source>
        <dbReference type="ARBA" id="ARBA00022490"/>
    </source>
</evidence>
<dbReference type="EMBL" id="CP117454">
    <property type="protein sequence ID" value="WLG82453.1"/>
    <property type="molecule type" value="Genomic_DNA"/>
</dbReference>
<sequence length="201" mass="22451">MLAVRKLILAGDCQLIGESLLRRETIDDCLLASQVLEAAREQAQSILDAALTDARVLREVAAEQAQAQVWEQAQALLDDWRAQREQMWEGLNETARQLLDEALHTLLGEVPEPARIDALLRHLKAAQPHDETSVLHCHPDLAQVLAERLPVLGHSNWTVRADPQLPADGLSLRASSGDFNLSWQALQRWVLPEQERLESCA</sequence>
<reference evidence="6 7" key="1">
    <citation type="submission" date="2023-02" db="EMBL/GenBank/DDBJ databases">
        <title>Evolution of Hrp T3SS in non-pathogenic Pseudomonas fluorescens.</title>
        <authorList>
            <person name="Liao K."/>
            <person name="Wei H."/>
            <person name="Gu Y."/>
        </authorList>
    </citation>
    <scope>NUCLEOTIDE SEQUENCE [LARGE SCALE GENOMIC DNA]</scope>
    <source>
        <strain evidence="6 7">FP1935</strain>
    </source>
</reference>